<dbReference type="SUPFAM" id="SSF52540">
    <property type="entry name" value="P-loop containing nucleoside triphosphate hydrolases"/>
    <property type="match status" value="1"/>
</dbReference>
<dbReference type="RefSeq" id="WP_346064119.1">
    <property type="nucleotide sequence ID" value="NZ_BAAADR010000045.1"/>
</dbReference>
<dbReference type="Pfam" id="PF03796">
    <property type="entry name" value="DnaB_C"/>
    <property type="match status" value="1"/>
</dbReference>
<organism evidence="3 4">
    <name type="scientific">Halomonas salifodinae</name>
    <dbReference type="NCBI Taxonomy" id="438745"/>
    <lineage>
        <taxon>Bacteria</taxon>
        <taxon>Pseudomonadati</taxon>
        <taxon>Pseudomonadota</taxon>
        <taxon>Gammaproteobacteria</taxon>
        <taxon>Oceanospirillales</taxon>
        <taxon>Halomonadaceae</taxon>
        <taxon>Halomonas</taxon>
    </lineage>
</organism>
<dbReference type="PANTHER" id="PTHR12873">
    <property type="entry name" value="T7-LIKE MITOCHONDRIAL DNA HELICASE"/>
    <property type="match status" value="1"/>
</dbReference>
<dbReference type="InterPro" id="IPR027032">
    <property type="entry name" value="Twinkle-like"/>
</dbReference>
<dbReference type="InterPro" id="IPR006141">
    <property type="entry name" value="Intein_N"/>
</dbReference>
<gene>
    <name evidence="3" type="ORF">ACFQH5_20375</name>
</gene>
<feature type="compositionally biased region" description="Basic and acidic residues" evidence="1">
    <location>
        <begin position="110"/>
        <end position="129"/>
    </location>
</feature>
<feature type="region of interest" description="Disordered" evidence="1">
    <location>
        <begin position="102"/>
        <end position="129"/>
    </location>
</feature>
<feature type="region of interest" description="Disordered" evidence="1">
    <location>
        <begin position="853"/>
        <end position="872"/>
    </location>
</feature>
<dbReference type="SUPFAM" id="SSF57783">
    <property type="entry name" value="Zinc beta-ribbon"/>
    <property type="match status" value="1"/>
</dbReference>
<dbReference type="InterPro" id="IPR027417">
    <property type="entry name" value="P-loop_NTPase"/>
</dbReference>
<dbReference type="InterPro" id="IPR007694">
    <property type="entry name" value="DNA_helicase_DnaB-like_C"/>
</dbReference>
<proteinExistence type="predicted"/>
<dbReference type="InterPro" id="IPR034154">
    <property type="entry name" value="TOPRIM_DnaG/twinkle"/>
</dbReference>
<comment type="caution">
    <text evidence="3">The sequence shown here is derived from an EMBL/GenBank/DDBJ whole genome shotgun (WGS) entry which is preliminary data.</text>
</comment>
<dbReference type="Gene3D" id="3.40.50.300">
    <property type="entry name" value="P-loop containing nucleotide triphosphate hydrolases"/>
    <property type="match status" value="1"/>
</dbReference>
<evidence type="ECO:0000313" key="4">
    <source>
        <dbReference type="Proteomes" id="UP001596411"/>
    </source>
</evidence>
<evidence type="ECO:0000256" key="1">
    <source>
        <dbReference type="SAM" id="MobiDB-lite"/>
    </source>
</evidence>
<dbReference type="SUPFAM" id="SSF56731">
    <property type="entry name" value="DNA primase core"/>
    <property type="match status" value="2"/>
</dbReference>
<name>A0ABW2F4F7_9GAMM</name>
<dbReference type="PROSITE" id="PS50817">
    <property type="entry name" value="INTEIN_N_TER"/>
    <property type="match status" value="1"/>
</dbReference>
<dbReference type="InterPro" id="IPR036977">
    <property type="entry name" value="DNA_primase_Znf_CHC2"/>
</dbReference>
<sequence length="925" mass="102928">MTPAELSRILANDAERVARTLLPNGKKASGEWKAGNVEGDTGQSLGVVLNGDKAGVWKDFSTGEGGDLIDLFMAVNRVTLAEAIQQAKDYLGVRDDRYRVSTTKPKREYKRPERPASVKKPKPESPVRDYLRGRGLTDATLDAFRIAEDGRNIVFPFLRDDELVFLKWLGVDRPDGKKKIRASADCEPCLFGWQAVPPDARTITIVEGECFPGSAEIMTPSGWVALSDYQTGKVAQYRNGQMEFVSPLARIQKPFSGHLVRYESRGYVSETTPGHRMVSIDHKGNTYKHAASEGPRNAQNLIPRVGVLNGPGLGLSKAQIAVCLAVSADASIDARKQSYAGGAARNLAPSHRYARFGFKKDRKVDRLRSVLRESGIEFSDNAIANGYHSICFSIPEWVPGRELPWSWIEQASQEEREFIIAELEKWDGNGVAGRNQSEFSSKLKANADWVQALAHTTGRVSTIMHRRNDFGEWYKVSILHGKQTTSWQRLKGKDEAVPYEGDVFCVQVPSGMLMVRQEGKVTITGNCDAMSAWQAGYPALSVPFGGGAGDKQRWIEYEYDRLQRFDEIYLAMDNDTAGQEGVAEIVKRLGRERCRIVRLPSKDWNDCLTGMIPEADIAACYAHAESMDPEKLVSVDAFAPGLHRLLENPMENSGLALPWDKTEQQIRFRGSETTIWTGWNGHGKSQLLGFIAVSSIIKSGASFCVASMEMKPEINLLRMVRQAAGIGAPSHAYADRILDAMRGRLWIYDQLGSADLNDMLAAFRYAARRYGVKHFIVDSLAKLGLGEEDYDGQKRAINAITGFAHEMDVHVHLVAHPRKGMDENRPPNKMDVRGGASLTDMADNVVTVWRNKPKERETERMEQDPTVKPEHQDEGDVRMIVSKQRGGTAWEGTIALWFDRASFQYLGRESHRAQPMVAFSAQEAA</sequence>
<evidence type="ECO:0000259" key="2">
    <source>
        <dbReference type="PROSITE" id="PS51199"/>
    </source>
</evidence>
<dbReference type="Proteomes" id="UP001596411">
    <property type="component" value="Unassembled WGS sequence"/>
</dbReference>
<accession>A0ABW2F4F7</accession>
<protein>
    <submittedName>
        <fullName evidence="3">Toprim domain-containing protein</fullName>
    </submittedName>
</protein>
<feature type="domain" description="SF4 helicase" evidence="2">
    <location>
        <begin position="648"/>
        <end position="912"/>
    </location>
</feature>
<dbReference type="CDD" id="cd01029">
    <property type="entry name" value="TOPRIM_primases"/>
    <property type="match status" value="1"/>
</dbReference>
<dbReference type="Gene3D" id="3.90.580.10">
    <property type="entry name" value="Zinc finger, CHC2-type domain"/>
    <property type="match status" value="1"/>
</dbReference>
<dbReference type="PANTHER" id="PTHR12873:SF0">
    <property type="entry name" value="TWINKLE MTDNA HELICASE"/>
    <property type="match status" value="1"/>
</dbReference>
<dbReference type="Gene3D" id="3.40.1360.10">
    <property type="match status" value="1"/>
</dbReference>
<reference evidence="4" key="1">
    <citation type="journal article" date="2019" name="Int. J. Syst. Evol. Microbiol.">
        <title>The Global Catalogue of Microorganisms (GCM) 10K type strain sequencing project: providing services to taxonomists for standard genome sequencing and annotation.</title>
        <authorList>
            <consortium name="The Broad Institute Genomics Platform"/>
            <consortium name="The Broad Institute Genome Sequencing Center for Infectious Disease"/>
            <person name="Wu L."/>
            <person name="Ma J."/>
        </authorList>
    </citation>
    <scope>NUCLEOTIDE SEQUENCE [LARGE SCALE GENOMIC DNA]</scope>
    <source>
        <strain evidence="4">CGMCC 1.13666</strain>
    </source>
</reference>
<dbReference type="EMBL" id="JBHSZP010000049">
    <property type="protein sequence ID" value="MFC7091903.1"/>
    <property type="molecule type" value="Genomic_DNA"/>
</dbReference>
<keyword evidence="4" id="KW-1185">Reference proteome</keyword>
<dbReference type="Pfam" id="PF13155">
    <property type="entry name" value="Toprim_2"/>
    <property type="match status" value="1"/>
</dbReference>
<dbReference type="PROSITE" id="PS51199">
    <property type="entry name" value="SF4_HELICASE"/>
    <property type="match status" value="1"/>
</dbReference>
<evidence type="ECO:0000313" key="3">
    <source>
        <dbReference type="EMBL" id="MFC7091903.1"/>
    </source>
</evidence>